<feature type="transmembrane region" description="Helical" evidence="1">
    <location>
        <begin position="305"/>
        <end position="329"/>
    </location>
</feature>
<dbReference type="RefSeq" id="WP_068947915.1">
    <property type="nucleotide sequence ID" value="NZ_CP015922.1"/>
</dbReference>
<evidence type="ECO:0008006" key="4">
    <source>
        <dbReference type="Google" id="ProtNLM"/>
    </source>
</evidence>
<protein>
    <recommendedName>
        <fullName evidence="4">Glycosyltransferase RgtA/B/C/D-like domain-containing protein</fullName>
    </recommendedName>
</protein>
<feature type="transmembrane region" description="Helical" evidence="1">
    <location>
        <begin position="175"/>
        <end position="201"/>
    </location>
</feature>
<gene>
    <name evidence="2" type="ORF">A8O14_01635</name>
</gene>
<accession>A0A191UCY5</accession>
<dbReference type="AlphaFoldDB" id="A0A191UCY5"/>
<keyword evidence="3" id="KW-1185">Reference proteome</keyword>
<feature type="transmembrane region" description="Helical" evidence="1">
    <location>
        <begin position="362"/>
        <end position="379"/>
    </location>
</feature>
<name>A0A191UCY5_9BURK</name>
<proteinExistence type="predicted"/>
<feature type="transmembrane region" description="Helical" evidence="1">
    <location>
        <begin position="255"/>
        <end position="277"/>
    </location>
</feature>
<keyword evidence="1" id="KW-1133">Transmembrane helix</keyword>
<evidence type="ECO:0000256" key="1">
    <source>
        <dbReference type="SAM" id="Phobius"/>
    </source>
</evidence>
<dbReference type="KEGG" id="pwu:A8O14_01635"/>
<keyword evidence="1" id="KW-0472">Membrane</keyword>
<feature type="transmembrane region" description="Helical" evidence="1">
    <location>
        <begin position="121"/>
        <end position="140"/>
    </location>
</feature>
<organism evidence="2 3">
    <name type="scientific">Polynucleobacter wuianus</name>
    <dbReference type="NCBI Taxonomy" id="1743168"/>
    <lineage>
        <taxon>Bacteria</taxon>
        <taxon>Pseudomonadati</taxon>
        <taxon>Pseudomonadota</taxon>
        <taxon>Betaproteobacteria</taxon>
        <taxon>Burkholderiales</taxon>
        <taxon>Burkholderiaceae</taxon>
        <taxon>Polynucleobacter</taxon>
    </lineage>
</organism>
<evidence type="ECO:0000313" key="3">
    <source>
        <dbReference type="Proteomes" id="UP000078463"/>
    </source>
</evidence>
<reference evidence="3" key="1">
    <citation type="submission" date="2016-05" db="EMBL/GenBank/DDBJ databases">
        <title>Polynucleobacter sp. QLW-P1FAT50C-4 genome.</title>
        <authorList>
            <person name="Hahn M.W."/>
        </authorList>
    </citation>
    <scope>NUCLEOTIDE SEQUENCE [LARGE SCALE GENOMIC DNA]</scope>
    <source>
        <strain evidence="3">QLW-P1FAT50C-4</strain>
    </source>
</reference>
<sequence length="535" mass="61314">MKLEIFSSRGSDKVIYLVTTGVFLWIISYHLNLIISPIQQEYREGAQLILSKDFSQGIYPYSFASVPLDTNPYGIFYQLVSYYPVKAFGSTFLVHRALSSVFLIASLLIALTVLIKNEVWLPLSLTTISLIYVSLLFGSTPLARPDALGELLFLGAVFIPYLKKFNYPSLLASCGILFLIFFTKLYFVTAFFIVLLYLFIFISKKKSLIYGLLFSVVFATWLSISYFFTDVYINQVIGSMAKATSLSNAVLRLQLNFYFVSHLLVFILALMLTIRISKNKRKIFEKRYSLSPTILLNLRTLDKPLVYFQLSYLSFASLITFGLLCLIWGRNDGGWMCYFYQLLSPFLLIRIALLFNRNYRQIGAVVFLLNATLFFAIYFNTQSAIIQNKGWERVQELIKTPQNIYGSAAVSGILAQGNKKVYDTGLSLGSWASIYKPSGFEQLFQNKNEVIQNANEKYCNEILNQLYTHQFDLILMYGASIAFKESELQNYGYRKESVIPISFPHTFQSYNLSVWIPNDDAQVKQKAYKQCQVYQ</sequence>
<evidence type="ECO:0000313" key="2">
    <source>
        <dbReference type="EMBL" id="ANI98908.1"/>
    </source>
</evidence>
<feature type="transmembrane region" description="Helical" evidence="1">
    <location>
        <begin position="335"/>
        <end position="355"/>
    </location>
</feature>
<dbReference type="STRING" id="1743168.A8O14_01635"/>
<dbReference type="Proteomes" id="UP000078463">
    <property type="component" value="Chromosome"/>
</dbReference>
<keyword evidence="1" id="KW-0812">Transmembrane</keyword>
<feature type="transmembrane region" description="Helical" evidence="1">
    <location>
        <begin position="208"/>
        <end position="228"/>
    </location>
</feature>
<feature type="transmembrane region" description="Helical" evidence="1">
    <location>
        <begin position="14"/>
        <end position="35"/>
    </location>
</feature>
<feature type="transmembrane region" description="Helical" evidence="1">
    <location>
        <begin position="93"/>
        <end position="115"/>
    </location>
</feature>
<dbReference type="EMBL" id="CP015922">
    <property type="protein sequence ID" value="ANI98908.1"/>
    <property type="molecule type" value="Genomic_DNA"/>
</dbReference>
<dbReference type="OrthoDB" id="7375231at2"/>